<keyword evidence="1" id="KW-0812">Transmembrane</keyword>
<accession>A0ABX8BVF3</accession>
<feature type="transmembrane region" description="Helical" evidence="1">
    <location>
        <begin position="20"/>
        <end position="41"/>
    </location>
</feature>
<keyword evidence="3" id="KW-1185">Reference proteome</keyword>
<sequence length="405" mass="43336">MPASSPAPGSGRVDVRKDQVQYWIGSWIGFGLILLLPVGLGAGARYAAYVRGNVEDPSGDLVVFGVLGALLLVPLLALVLTGPRHLAEQGVEVGDRGIGLVRERRSWARGGTVFVPWRDVHLVTRSVSKGSAPGRTLEIHLKRGDGVSEPVVRWATLVPAGRNWKGTTASRPRIVVTLGDDLLSRVEKEIGVWRPAGAGRARSAAPEAVKSAAAAESAPEAAPGPAGAGVRRVDMRWQQAAGWLVTTVVCVYFALGLAVLTVVSAVNGEYGGAGVMLFLTVFFALVSRPLLRRTPRYTTVQGVELDDEGITLVQEPKGSFAGVRARIPWSEVLGVSQDVGIDHQASGRKPQFSVDVVTREPLYGVDLPHWVGLEREKVRIKPNRARHGELVRAFRAVRPDLLPGG</sequence>
<feature type="transmembrane region" description="Helical" evidence="1">
    <location>
        <begin position="270"/>
        <end position="291"/>
    </location>
</feature>
<dbReference type="RefSeq" id="WP_220560694.1">
    <property type="nucleotide sequence ID" value="NZ_CP074133.1"/>
</dbReference>
<dbReference type="Proteomes" id="UP000676079">
    <property type="component" value="Chromosome"/>
</dbReference>
<protein>
    <recommendedName>
        <fullName evidence="4">PH domain-containing protein</fullName>
    </recommendedName>
</protein>
<organism evidence="2 3">
    <name type="scientific">Nocardiopsis changdeensis</name>
    <dbReference type="NCBI Taxonomy" id="2831969"/>
    <lineage>
        <taxon>Bacteria</taxon>
        <taxon>Bacillati</taxon>
        <taxon>Actinomycetota</taxon>
        <taxon>Actinomycetes</taxon>
        <taxon>Streptosporangiales</taxon>
        <taxon>Nocardiopsidaceae</taxon>
        <taxon>Nocardiopsis</taxon>
    </lineage>
</organism>
<evidence type="ECO:0008006" key="4">
    <source>
        <dbReference type="Google" id="ProtNLM"/>
    </source>
</evidence>
<feature type="transmembrane region" description="Helical" evidence="1">
    <location>
        <begin position="241"/>
        <end position="264"/>
    </location>
</feature>
<evidence type="ECO:0000256" key="1">
    <source>
        <dbReference type="SAM" id="Phobius"/>
    </source>
</evidence>
<reference evidence="2 3" key="1">
    <citation type="submission" date="2021-05" db="EMBL/GenBank/DDBJ databases">
        <title>Direct Submission.</title>
        <authorList>
            <person name="Li K."/>
            <person name="Gao J."/>
        </authorList>
    </citation>
    <scope>NUCLEOTIDE SEQUENCE [LARGE SCALE GENOMIC DNA]</scope>
    <source>
        <strain evidence="2 3">Mg02</strain>
    </source>
</reference>
<proteinExistence type="predicted"/>
<name>A0ABX8BVF3_9ACTN</name>
<evidence type="ECO:0000313" key="2">
    <source>
        <dbReference type="EMBL" id="QUX25184.1"/>
    </source>
</evidence>
<feature type="transmembrane region" description="Helical" evidence="1">
    <location>
        <begin position="61"/>
        <end position="80"/>
    </location>
</feature>
<keyword evidence="1" id="KW-0472">Membrane</keyword>
<dbReference type="EMBL" id="CP074133">
    <property type="protein sequence ID" value="QUX25184.1"/>
    <property type="molecule type" value="Genomic_DNA"/>
</dbReference>
<evidence type="ECO:0000313" key="3">
    <source>
        <dbReference type="Proteomes" id="UP000676079"/>
    </source>
</evidence>
<gene>
    <name evidence="2" type="ORF">KGD84_13515</name>
</gene>
<keyword evidence="1" id="KW-1133">Transmembrane helix</keyword>